<dbReference type="PROSITE" id="PS00018">
    <property type="entry name" value="EF_HAND_1"/>
    <property type="match status" value="4"/>
</dbReference>
<keyword evidence="2" id="KW-0723">Serine/threonine-protein kinase</keyword>
<evidence type="ECO:0000259" key="15">
    <source>
        <dbReference type="PROSITE" id="PS50222"/>
    </source>
</evidence>
<feature type="domain" description="EF-hand" evidence="15">
    <location>
        <begin position="464"/>
        <end position="499"/>
    </location>
</feature>
<dbReference type="CDD" id="cd05117">
    <property type="entry name" value="STKc_CAMK"/>
    <property type="match status" value="1"/>
</dbReference>
<dbReference type="PROSITE" id="PS50222">
    <property type="entry name" value="EF_HAND_2"/>
    <property type="match status" value="4"/>
</dbReference>
<keyword evidence="3" id="KW-0808">Transferase</keyword>
<dbReference type="SMART" id="SM00054">
    <property type="entry name" value="EFh"/>
    <property type="match status" value="4"/>
</dbReference>
<dbReference type="Gene3D" id="1.10.510.10">
    <property type="entry name" value="Transferase(Phosphotransferase) domain 1"/>
    <property type="match status" value="1"/>
</dbReference>
<dbReference type="PANTHER" id="PTHR24349">
    <property type="entry name" value="SERINE/THREONINE-PROTEIN KINASE"/>
    <property type="match status" value="1"/>
</dbReference>
<evidence type="ECO:0000256" key="13">
    <source>
        <dbReference type="PROSITE-ProRule" id="PRU10141"/>
    </source>
</evidence>
<dbReference type="PROSITE" id="PS00107">
    <property type="entry name" value="PROTEIN_KINASE_ATP"/>
    <property type="match status" value="1"/>
</dbReference>
<protein>
    <recommendedName>
        <fullName evidence="1">non-specific serine/threonine protein kinase</fullName>
        <ecNumber evidence="1">2.7.11.1</ecNumber>
    </recommendedName>
</protein>
<feature type="domain" description="EF-hand" evidence="15">
    <location>
        <begin position="428"/>
        <end position="463"/>
    </location>
</feature>
<evidence type="ECO:0000256" key="8">
    <source>
        <dbReference type="ARBA" id="ARBA00022837"/>
    </source>
</evidence>
<evidence type="ECO:0000313" key="17">
    <source>
        <dbReference type="Proteomes" id="UP001445335"/>
    </source>
</evidence>
<dbReference type="FunFam" id="3.30.200.20:FF:000004">
    <property type="entry name" value="Calcium-dependent protein kinase 1"/>
    <property type="match status" value="1"/>
</dbReference>
<gene>
    <name evidence="16" type="ORF">WJX81_005486</name>
</gene>
<keyword evidence="17" id="KW-1185">Reference proteome</keyword>
<feature type="domain" description="EF-hand" evidence="15">
    <location>
        <begin position="392"/>
        <end position="427"/>
    </location>
</feature>
<dbReference type="GO" id="GO:0005524">
    <property type="term" value="F:ATP binding"/>
    <property type="evidence" value="ECO:0007669"/>
    <property type="project" value="UniProtKB-UniRule"/>
</dbReference>
<dbReference type="Gene3D" id="1.10.238.10">
    <property type="entry name" value="EF-hand"/>
    <property type="match status" value="1"/>
</dbReference>
<feature type="domain" description="Protein kinase" evidence="14">
    <location>
        <begin position="55"/>
        <end position="313"/>
    </location>
</feature>
<comment type="catalytic activity">
    <reaction evidence="11">
        <text>L-threonyl-[protein] + ATP = O-phospho-L-threonyl-[protein] + ADP + H(+)</text>
        <dbReference type="Rhea" id="RHEA:46608"/>
        <dbReference type="Rhea" id="RHEA-COMP:11060"/>
        <dbReference type="Rhea" id="RHEA-COMP:11605"/>
        <dbReference type="ChEBI" id="CHEBI:15378"/>
        <dbReference type="ChEBI" id="CHEBI:30013"/>
        <dbReference type="ChEBI" id="CHEBI:30616"/>
        <dbReference type="ChEBI" id="CHEBI:61977"/>
        <dbReference type="ChEBI" id="CHEBI:456216"/>
        <dbReference type="EC" id="2.7.11.1"/>
    </reaction>
</comment>
<dbReference type="SMART" id="SM00220">
    <property type="entry name" value="S_TKc"/>
    <property type="match status" value="1"/>
</dbReference>
<dbReference type="FunFam" id="1.10.510.10:FF:001864">
    <property type="entry name" value="Calcium-dependent protein kinase SK5"/>
    <property type="match status" value="1"/>
</dbReference>
<comment type="caution">
    <text evidence="16">The sequence shown here is derived from an EMBL/GenBank/DDBJ whole genome shotgun (WGS) entry which is preliminary data.</text>
</comment>
<keyword evidence="5" id="KW-0677">Repeat</keyword>
<proteinExistence type="inferred from homology"/>
<dbReference type="CDD" id="cd00051">
    <property type="entry name" value="EFh"/>
    <property type="match status" value="1"/>
</dbReference>
<dbReference type="InterPro" id="IPR017441">
    <property type="entry name" value="Protein_kinase_ATP_BS"/>
</dbReference>
<dbReference type="InterPro" id="IPR002048">
    <property type="entry name" value="EF_hand_dom"/>
</dbReference>
<dbReference type="Pfam" id="PF00069">
    <property type="entry name" value="Pkinase"/>
    <property type="match status" value="1"/>
</dbReference>
<evidence type="ECO:0000256" key="2">
    <source>
        <dbReference type="ARBA" id="ARBA00022527"/>
    </source>
</evidence>
<dbReference type="PROSITE" id="PS50011">
    <property type="entry name" value="PROTEIN_KINASE_DOM"/>
    <property type="match status" value="1"/>
</dbReference>
<comment type="catalytic activity">
    <reaction evidence="12">
        <text>L-seryl-[protein] + ATP = O-phospho-L-seryl-[protein] + ADP + H(+)</text>
        <dbReference type="Rhea" id="RHEA:17989"/>
        <dbReference type="Rhea" id="RHEA-COMP:9863"/>
        <dbReference type="Rhea" id="RHEA-COMP:11604"/>
        <dbReference type="ChEBI" id="CHEBI:15378"/>
        <dbReference type="ChEBI" id="CHEBI:29999"/>
        <dbReference type="ChEBI" id="CHEBI:30616"/>
        <dbReference type="ChEBI" id="CHEBI:83421"/>
        <dbReference type="ChEBI" id="CHEBI:456216"/>
        <dbReference type="EC" id="2.7.11.1"/>
    </reaction>
</comment>
<feature type="binding site" evidence="13">
    <location>
        <position position="88"/>
    </location>
    <ligand>
        <name>ATP</name>
        <dbReference type="ChEBI" id="CHEBI:30616"/>
    </ligand>
</feature>
<evidence type="ECO:0000256" key="7">
    <source>
        <dbReference type="ARBA" id="ARBA00022777"/>
    </source>
</evidence>
<dbReference type="Gene3D" id="3.30.200.20">
    <property type="entry name" value="Phosphorylase Kinase, domain 1"/>
    <property type="match status" value="1"/>
</dbReference>
<dbReference type="AlphaFoldDB" id="A0AAW1RNT0"/>
<accession>A0AAW1RNT0</accession>
<sequence>MGCGGSKPGSKKAEAPKYGAKVPGKDAGVGAVAKGAGKLTNSVLGKETEDVTNIYTLGRVLGRGQFGTTRLAVHKGTGKEYACKSIGKRKLLTAEDVEDVRREVQIMHHLEGHPNIVKIFGAYEDKHSVHLVMELCSGGELFDRIVARGHYTEKDAAQLIRTIVSVVAHCHHLGVIHRDLKPENFLLADQSERAELKATDFGLSAFFRPGQVYSEILGSAYYIAPEVLRRHYGKEADIWSCGVMLYILLCGVPPFWGETEPQIFDAILKGRLDFDSDPWPAISAEAKDCVKAMLQPDPRRRATADTILQHSWMRENGTASDRPLDNVILTRMRGFAGMNKLKKEALKVIAAGMSPEEIAGLHSLFQSLDLDDTKTITLEELAEGLRKQGSPVAQKELELLLSSIDIDASGTIDYEEFLAATVNLSQLEKEENMYRAFAHFDTDNSGFITEDELEAALRRTGGGNLQTSIREILAEVDKDGDGRIDYQEFCDMMRGQTKHAIEIATKNRDELQSRASKFRKGAY</sequence>
<dbReference type="GO" id="GO:0004674">
    <property type="term" value="F:protein serine/threonine kinase activity"/>
    <property type="evidence" value="ECO:0007669"/>
    <property type="project" value="UniProtKB-KW"/>
</dbReference>
<keyword evidence="4" id="KW-0479">Metal-binding</keyword>
<dbReference type="InterPro" id="IPR018247">
    <property type="entry name" value="EF_Hand_1_Ca_BS"/>
</dbReference>
<dbReference type="InterPro" id="IPR011009">
    <property type="entry name" value="Kinase-like_dom_sf"/>
</dbReference>
<dbReference type="Proteomes" id="UP001445335">
    <property type="component" value="Unassembled WGS sequence"/>
</dbReference>
<evidence type="ECO:0000256" key="12">
    <source>
        <dbReference type="ARBA" id="ARBA00048679"/>
    </source>
</evidence>
<keyword evidence="9 13" id="KW-0067">ATP-binding</keyword>
<feature type="domain" description="EF-hand" evidence="15">
    <location>
        <begin position="356"/>
        <end position="391"/>
    </location>
</feature>
<reference evidence="16 17" key="1">
    <citation type="journal article" date="2024" name="Nat. Commun.">
        <title>Phylogenomics reveals the evolutionary origins of lichenization in chlorophyte algae.</title>
        <authorList>
            <person name="Puginier C."/>
            <person name="Libourel C."/>
            <person name="Otte J."/>
            <person name="Skaloud P."/>
            <person name="Haon M."/>
            <person name="Grisel S."/>
            <person name="Petersen M."/>
            <person name="Berrin J.G."/>
            <person name="Delaux P.M."/>
            <person name="Dal Grande F."/>
            <person name="Keller J."/>
        </authorList>
    </citation>
    <scope>NUCLEOTIDE SEQUENCE [LARGE SCALE GENOMIC DNA]</scope>
    <source>
        <strain evidence="16 17">SAG 245.80</strain>
    </source>
</reference>
<dbReference type="GO" id="GO:0005509">
    <property type="term" value="F:calcium ion binding"/>
    <property type="evidence" value="ECO:0007669"/>
    <property type="project" value="InterPro"/>
</dbReference>
<dbReference type="SUPFAM" id="SSF47473">
    <property type="entry name" value="EF-hand"/>
    <property type="match status" value="1"/>
</dbReference>
<comment type="similarity">
    <text evidence="10">Belongs to the protein kinase superfamily. Ser/Thr protein kinase family. CDPK subfamily.</text>
</comment>
<evidence type="ECO:0000256" key="4">
    <source>
        <dbReference type="ARBA" id="ARBA00022723"/>
    </source>
</evidence>
<dbReference type="FunFam" id="1.10.238.10:FF:000001">
    <property type="entry name" value="Calmodulin 1"/>
    <property type="match status" value="1"/>
</dbReference>
<dbReference type="EC" id="2.7.11.1" evidence="1"/>
<evidence type="ECO:0000313" key="16">
    <source>
        <dbReference type="EMBL" id="KAK9835373.1"/>
    </source>
</evidence>
<evidence type="ECO:0000256" key="10">
    <source>
        <dbReference type="ARBA" id="ARBA00024334"/>
    </source>
</evidence>
<organism evidence="16 17">
    <name type="scientific">Elliptochloris bilobata</name>
    <dbReference type="NCBI Taxonomy" id="381761"/>
    <lineage>
        <taxon>Eukaryota</taxon>
        <taxon>Viridiplantae</taxon>
        <taxon>Chlorophyta</taxon>
        <taxon>core chlorophytes</taxon>
        <taxon>Trebouxiophyceae</taxon>
        <taxon>Trebouxiophyceae incertae sedis</taxon>
        <taxon>Elliptochloris clade</taxon>
        <taxon>Elliptochloris</taxon>
    </lineage>
</organism>
<evidence type="ECO:0000256" key="3">
    <source>
        <dbReference type="ARBA" id="ARBA00022679"/>
    </source>
</evidence>
<evidence type="ECO:0000256" key="6">
    <source>
        <dbReference type="ARBA" id="ARBA00022741"/>
    </source>
</evidence>
<evidence type="ECO:0000259" key="14">
    <source>
        <dbReference type="PROSITE" id="PS50011"/>
    </source>
</evidence>
<dbReference type="InterPro" id="IPR011992">
    <property type="entry name" value="EF-hand-dom_pair"/>
</dbReference>
<keyword evidence="8" id="KW-0106">Calcium</keyword>
<evidence type="ECO:0000256" key="5">
    <source>
        <dbReference type="ARBA" id="ARBA00022737"/>
    </source>
</evidence>
<evidence type="ECO:0000256" key="9">
    <source>
        <dbReference type="ARBA" id="ARBA00022840"/>
    </source>
</evidence>
<keyword evidence="7" id="KW-0418">Kinase</keyword>
<dbReference type="FunFam" id="1.10.510.10:FF:001294">
    <property type="entry name" value="CDPK-related kinase 3"/>
    <property type="match status" value="1"/>
</dbReference>
<dbReference type="PROSITE" id="PS00108">
    <property type="entry name" value="PROTEIN_KINASE_ST"/>
    <property type="match status" value="1"/>
</dbReference>
<dbReference type="InterPro" id="IPR000719">
    <property type="entry name" value="Prot_kinase_dom"/>
</dbReference>
<dbReference type="EMBL" id="JALJOU010000028">
    <property type="protein sequence ID" value="KAK9835373.1"/>
    <property type="molecule type" value="Genomic_DNA"/>
</dbReference>
<dbReference type="InterPro" id="IPR050205">
    <property type="entry name" value="CDPK_Ser/Thr_kinases"/>
</dbReference>
<dbReference type="SUPFAM" id="SSF56112">
    <property type="entry name" value="Protein kinase-like (PK-like)"/>
    <property type="match status" value="1"/>
</dbReference>
<dbReference type="Pfam" id="PF13499">
    <property type="entry name" value="EF-hand_7"/>
    <property type="match status" value="2"/>
</dbReference>
<name>A0AAW1RNT0_9CHLO</name>
<dbReference type="InterPro" id="IPR008271">
    <property type="entry name" value="Ser/Thr_kinase_AS"/>
</dbReference>
<evidence type="ECO:0000256" key="11">
    <source>
        <dbReference type="ARBA" id="ARBA00047899"/>
    </source>
</evidence>
<keyword evidence="6 13" id="KW-0547">Nucleotide-binding</keyword>
<evidence type="ECO:0000256" key="1">
    <source>
        <dbReference type="ARBA" id="ARBA00012513"/>
    </source>
</evidence>